<keyword evidence="2" id="KW-0547">Nucleotide-binding</keyword>
<dbReference type="OrthoDB" id="9762051at2"/>
<accession>A0A5C6XMU3</accession>
<protein>
    <submittedName>
        <fullName evidence="6">ABC-F family ATP-binding cassette domain-containing protein</fullName>
    </submittedName>
</protein>
<gene>
    <name evidence="6" type="ORF">FRC96_03240</name>
</gene>
<evidence type="ECO:0000313" key="7">
    <source>
        <dbReference type="Proteomes" id="UP000321046"/>
    </source>
</evidence>
<dbReference type="GO" id="GO:0016887">
    <property type="term" value="F:ATP hydrolysis activity"/>
    <property type="evidence" value="ECO:0007669"/>
    <property type="project" value="InterPro"/>
</dbReference>
<dbReference type="PANTHER" id="PTHR19211:SF14">
    <property type="entry name" value="ATP-BINDING CASSETTE SUB-FAMILY F MEMBER 1"/>
    <property type="match status" value="1"/>
</dbReference>
<dbReference type="Gene3D" id="3.40.50.300">
    <property type="entry name" value="P-loop containing nucleotide triphosphate hydrolases"/>
    <property type="match status" value="2"/>
</dbReference>
<dbReference type="EMBL" id="VOSL01000014">
    <property type="protein sequence ID" value="TXD42695.1"/>
    <property type="molecule type" value="Genomic_DNA"/>
</dbReference>
<comment type="caution">
    <text evidence="6">The sequence shown here is derived from an EMBL/GenBank/DDBJ whole genome shotgun (WGS) entry which is preliminary data.</text>
</comment>
<dbReference type="SMART" id="SM00382">
    <property type="entry name" value="AAA"/>
    <property type="match status" value="2"/>
</dbReference>
<evidence type="ECO:0000256" key="3">
    <source>
        <dbReference type="ARBA" id="ARBA00022840"/>
    </source>
</evidence>
<dbReference type="Proteomes" id="UP000321046">
    <property type="component" value="Unassembled WGS sequence"/>
</dbReference>
<dbReference type="AlphaFoldDB" id="A0A5C6XMU3"/>
<sequence length="532" mass="58392">MICRSFCFGSAPILLKGGRMTSTQVSVRLERVAFSYPRAIHTLFRGLDLHLEAGWYGLVGPNGAGKSTFMSLLSGALEPTEGRMVHEFEGPVVCCEQRVEAPGERVDEAAQRWDKEAMRLKSRLDLDYEGWTRWETLSPGERKRWQIGAALMARPDLLLLDEPTNHLDAEGRAWLMEAMGLHRGVGVVVSHDRALLDATCQATLWLEPGPGEVALKVYPAAYSAAFDMRKLRIAGEVQARQNAEAARDRLKRASVEAAERQQSTERSLSTKSRMTSVRDSDARSMARKGRAIDASAKASREAGVVGRELAKADARLRELPIHKALGRALLVDFEPSPKDPLASLTGEALKAGDRVLAGDLRLALGRSEKIALTGPNGAGKSTLLRLLMANLHVPEDRVLYLPQELTEGRTSASMQALKAMHPDELGEVMNIVAALGTDPSKLLGGAPPSPGEARKVMLAQALHQRVCAMILDEPTNHLDLPSIERLEEALVAYPGALLLVSHDARFRQRVTQKTWRIGPERVEVEERLDDET</sequence>
<dbReference type="SUPFAM" id="SSF52540">
    <property type="entry name" value="P-loop containing nucleoside triphosphate hydrolases"/>
    <property type="match status" value="2"/>
</dbReference>
<dbReference type="InterPro" id="IPR003593">
    <property type="entry name" value="AAA+_ATPase"/>
</dbReference>
<dbReference type="InterPro" id="IPR050611">
    <property type="entry name" value="ABCF"/>
</dbReference>
<feature type="region of interest" description="Disordered" evidence="4">
    <location>
        <begin position="246"/>
        <end position="293"/>
    </location>
</feature>
<evidence type="ECO:0000256" key="4">
    <source>
        <dbReference type="SAM" id="MobiDB-lite"/>
    </source>
</evidence>
<keyword evidence="1" id="KW-0677">Repeat</keyword>
<evidence type="ECO:0000259" key="5">
    <source>
        <dbReference type="PROSITE" id="PS50893"/>
    </source>
</evidence>
<evidence type="ECO:0000256" key="1">
    <source>
        <dbReference type="ARBA" id="ARBA00022737"/>
    </source>
</evidence>
<dbReference type="CDD" id="cd03221">
    <property type="entry name" value="ABCF_EF-3"/>
    <property type="match status" value="2"/>
</dbReference>
<reference evidence="6 7" key="1">
    <citation type="submission" date="2019-08" db="EMBL/GenBank/DDBJ databases">
        <title>Bradymonadales sp. TMQ2.</title>
        <authorList>
            <person name="Liang Q."/>
        </authorList>
    </citation>
    <scope>NUCLEOTIDE SEQUENCE [LARGE SCALE GENOMIC DNA]</scope>
    <source>
        <strain evidence="6 7">TMQ2</strain>
    </source>
</reference>
<dbReference type="GO" id="GO:0005524">
    <property type="term" value="F:ATP binding"/>
    <property type="evidence" value="ECO:0007669"/>
    <property type="project" value="UniProtKB-KW"/>
</dbReference>
<proteinExistence type="predicted"/>
<name>A0A5C6XMU3_9DELT</name>
<feature type="domain" description="ABC transporter" evidence="5">
    <location>
        <begin position="27"/>
        <end position="233"/>
    </location>
</feature>
<dbReference type="InterPro" id="IPR003439">
    <property type="entry name" value="ABC_transporter-like_ATP-bd"/>
</dbReference>
<feature type="compositionally biased region" description="Polar residues" evidence="4">
    <location>
        <begin position="264"/>
        <end position="275"/>
    </location>
</feature>
<dbReference type="Pfam" id="PF00005">
    <property type="entry name" value="ABC_tran"/>
    <property type="match status" value="2"/>
</dbReference>
<dbReference type="InterPro" id="IPR027417">
    <property type="entry name" value="P-loop_NTPase"/>
</dbReference>
<evidence type="ECO:0000313" key="6">
    <source>
        <dbReference type="EMBL" id="TXD42695.1"/>
    </source>
</evidence>
<dbReference type="PANTHER" id="PTHR19211">
    <property type="entry name" value="ATP-BINDING TRANSPORT PROTEIN-RELATED"/>
    <property type="match status" value="1"/>
</dbReference>
<keyword evidence="3 6" id="KW-0067">ATP-binding</keyword>
<feature type="compositionally biased region" description="Basic and acidic residues" evidence="4">
    <location>
        <begin position="246"/>
        <end position="263"/>
    </location>
</feature>
<evidence type="ECO:0000256" key="2">
    <source>
        <dbReference type="ARBA" id="ARBA00022741"/>
    </source>
</evidence>
<organism evidence="6 7">
    <name type="scientific">Lujinxingia vulgaris</name>
    <dbReference type="NCBI Taxonomy" id="2600176"/>
    <lineage>
        <taxon>Bacteria</taxon>
        <taxon>Deltaproteobacteria</taxon>
        <taxon>Bradymonadales</taxon>
        <taxon>Lujinxingiaceae</taxon>
        <taxon>Lujinxingia</taxon>
    </lineage>
</organism>
<dbReference type="PROSITE" id="PS50893">
    <property type="entry name" value="ABC_TRANSPORTER_2"/>
    <property type="match status" value="1"/>
</dbReference>